<dbReference type="PROSITE" id="PS00138">
    <property type="entry name" value="SUBTILASE_SER"/>
    <property type="match status" value="1"/>
</dbReference>
<gene>
    <name evidence="8" type="ORF">Rain11_1697</name>
</gene>
<dbReference type="Proteomes" id="UP000233387">
    <property type="component" value="Unassembled WGS sequence"/>
</dbReference>
<feature type="active site" description="Charge relay system" evidence="4">
    <location>
        <position position="276"/>
    </location>
</feature>
<feature type="domain" description="Peptidase S8/S53" evidence="6">
    <location>
        <begin position="233"/>
        <end position="487"/>
    </location>
</feature>
<dbReference type="Pfam" id="PF00082">
    <property type="entry name" value="Peptidase_S8"/>
    <property type="match status" value="1"/>
</dbReference>
<evidence type="ECO:0000259" key="6">
    <source>
        <dbReference type="Pfam" id="PF00082"/>
    </source>
</evidence>
<dbReference type="GO" id="GO:0016020">
    <property type="term" value="C:membrane"/>
    <property type="evidence" value="ECO:0007669"/>
    <property type="project" value="TreeGrafter"/>
</dbReference>
<dbReference type="PRINTS" id="PR00723">
    <property type="entry name" value="SUBTILISIN"/>
</dbReference>
<keyword evidence="1 4" id="KW-0645">Protease</keyword>
<accession>A0A2N3IDL5</accession>
<comment type="caution">
    <text evidence="8">The sequence shown here is derived from an EMBL/GenBank/DDBJ whole genome shotgun (WGS) entry which is preliminary data.</text>
</comment>
<keyword evidence="9" id="KW-1185">Reference proteome</keyword>
<evidence type="ECO:0000256" key="2">
    <source>
        <dbReference type="ARBA" id="ARBA00022801"/>
    </source>
</evidence>
<dbReference type="PROSITE" id="PS51892">
    <property type="entry name" value="SUBTILASE"/>
    <property type="match status" value="1"/>
</dbReference>
<keyword evidence="3 4" id="KW-0720">Serine protease</keyword>
<protein>
    <submittedName>
        <fullName evidence="8">Por secretion system C-terminal sorting domain</fullName>
    </submittedName>
</protein>
<name>A0A2N3IDL5_9BACT</name>
<evidence type="ECO:0000313" key="8">
    <source>
        <dbReference type="EMBL" id="PKQ68333.1"/>
    </source>
</evidence>
<feature type="active site" description="Charge relay system" evidence="4">
    <location>
        <position position="439"/>
    </location>
</feature>
<comment type="similarity">
    <text evidence="4 5">Belongs to the peptidase S8 family.</text>
</comment>
<dbReference type="InterPro" id="IPR036852">
    <property type="entry name" value="Peptidase_S8/S53_dom_sf"/>
</dbReference>
<evidence type="ECO:0000256" key="4">
    <source>
        <dbReference type="PROSITE-ProRule" id="PRU01240"/>
    </source>
</evidence>
<dbReference type="InterPro" id="IPR023827">
    <property type="entry name" value="Peptidase_S8_Asp-AS"/>
</dbReference>
<dbReference type="InterPro" id="IPR026444">
    <property type="entry name" value="Secre_tail"/>
</dbReference>
<dbReference type="OrthoDB" id="9798386at2"/>
<organism evidence="8 9">
    <name type="scientific">Raineya orbicola</name>
    <dbReference type="NCBI Taxonomy" id="2016530"/>
    <lineage>
        <taxon>Bacteria</taxon>
        <taxon>Pseudomonadati</taxon>
        <taxon>Bacteroidota</taxon>
        <taxon>Cytophagia</taxon>
        <taxon>Cytophagales</taxon>
        <taxon>Raineyaceae</taxon>
        <taxon>Raineya</taxon>
    </lineage>
</organism>
<evidence type="ECO:0000256" key="5">
    <source>
        <dbReference type="RuleBase" id="RU003355"/>
    </source>
</evidence>
<dbReference type="PANTHER" id="PTHR42884:SF14">
    <property type="entry name" value="NEUROENDOCRINE CONVERTASE 1"/>
    <property type="match status" value="1"/>
</dbReference>
<feature type="active site" description="Charge relay system" evidence="4">
    <location>
        <position position="241"/>
    </location>
</feature>
<dbReference type="InterPro" id="IPR023828">
    <property type="entry name" value="Peptidase_S8_Ser-AS"/>
</dbReference>
<dbReference type="EMBL" id="NKXO01000025">
    <property type="protein sequence ID" value="PKQ68333.1"/>
    <property type="molecule type" value="Genomic_DNA"/>
</dbReference>
<dbReference type="GO" id="GO:0004252">
    <property type="term" value="F:serine-type endopeptidase activity"/>
    <property type="evidence" value="ECO:0007669"/>
    <property type="project" value="UniProtKB-UniRule"/>
</dbReference>
<evidence type="ECO:0000259" key="7">
    <source>
        <dbReference type="Pfam" id="PF18962"/>
    </source>
</evidence>
<dbReference type="Gene3D" id="3.40.50.200">
    <property type="entry name" value="Peptidase S8/S53 domain"/>
    <property type="match status" value="1"/>
</dbReference>
<sequence length="787" mass="85764">MKISLLFAVFFSFTFTLAQSVFYRYENRIITLESDTTTIVIFHNEKMQIGGGKSLIIRNLSTKPFTLYLRNLSPNSFLLKLKNGSLFNTLISELNSLKNTFPDLQFLIAFKYKGEQVYPTNQIVLALKPNSTIIQVEQLFGSKFNKTSYQELLGTYLIDIKEVSELFALTEAIYGSGLVEWVEPNLISGSPCNPLYPLQYYLNNTGQGGGRPNIDINAPEAWDLINTCASTNQKVRVAVLDDGIEPHEDLSCLLLNGLDVRNRDNPGRPTTFFDFHGQACAGIIGANNDTIGIIGIATNLEILSVRMISEGLAYSNVEIANSIVWSWHIGKADILSCSWKLDTPSNLITNSIQNALTMGRNGKGCVVVFASGNSFGNVLYPGNLPGVITVGAIDKNGNLHDYSSRGPEIDLVAPSGGIIGDIVTLGRNNQYIFNFNGTSAACPQVAGVAALLLQVNPNLTEAQVRTILQETAQDLGEPGFDNNYGYGLVDAYAAVLRAISSNAQIVGPSVFCQTATFTLTNAPTCMSVTWSVGPNLSIVSSNTNTLVVSTNVSSNTSSFIQAQVGGTTITYNVLLTPSAAAQIQNIIGPTQVWRGQIVNYRINPVPGATGYRWWVVPVDPATSQPIVPYNCTGYFCWGYAPGHNGTGLSCSFRVGETDGQIYVEALGTNPCNSGIGTIRAVYQATGCPPNGEKCYNLRISNPYPNPTGNVLQVKIEHSENDEEVLAMFAQTPYEIRLYNAQGEQKIRLENVQGIETQFMVSHLPQGLYYLKVLHPEFGILEKMIVKE</sequence>
<dbReference type="InterPro" id="IPR000209">
    <property type="entry name" value="Peptidase_S8/S53_dom"/>
</dbReference>
<proteinExistence type="inferred from homology"/>
<dbReference type="InterPro" id="IPR015500">
    <property type="entry name" value="Peptidase_S8_subtilisin-rel"/>
</dbReference>
<evidence type="ECO:0000256" key="3">
    <source>
        <dbReference type="ARBA" id="ARBA00022825"/>
    </source>
</evidence>
<dbReference type="Pfam" id="PF18962">
    <property type="entry name" value="Por_Secre_tail"/>
    <property type="match status" value="1"/>
</dbReference>
<dbReference type="NCBIfam" id="TIGR04183">
    <property type="entry name" value="Por_Secre_tail"/>
    <property type="match status" value="1"/>
</dbReference>
<dbReference type="SUPFAM" id="SSF52743">
    <property type="entry name" value="Subtilisin-like"/>
    <property type="match status" value="1"/>
</dbReference>
<dbReference type="AlphaFoldDB" id="A0A2N3IDL5"/>
<evidence type="ECO:0000256" key="1">
    <source>
        <dbReference type="ARBA" id="ARBA00022670"/>
    </source>
</evidence>
<dbReference type="GO" id="GO:0016485">
    <property type="term" value="P:protein processing"/>
    <property type="evidence" value="ECO:0007669"/>
    <property type="project" value="TreeGrafter"/>
</dbReference>
<evidence type="ECO:0000313" key="9">
    <source>
        <dbReference type="Proteomes" id="UP000233387"/>
    </source>
</evidence>
<feature type="domain" description="Secretion system C-terminal sorting" evidence="7">
    <location>
        <begin position="703"/>
        <end position="785"/>
    </location>
</feature>
<dbReference type="PANTHER" id="PTHR42884">
    <property type="entry name" value="PROPROTEIN CONVERTASE SUBTILISIN/KEXIN-RELATED"/>
    <property type="match status" value="1"/>
</dbReference>
<keyword evidence="2 4" id="KW-0378">Hydrolase</keyword>
<reference evidence="8 9" key="1">
    <citation type="submission" date="2017-06" db="EMBL/GenBank/DDBJ databases">
        <title>Raineya orbicola gen. nov., sp. nov. a slightly thermophilic bacterium of the phylum Bacteroidetes and the description of Raineyaceae fam. nov.</title>
        <authorList>
            <person name="Albuquerque L."/>
            <person name="Polonia A.R.M."/>
            <person name="Barroso C."/>
            <person name="Froufe H.J.C."/>
            <person name="Lage O."/>
            <person name="Lobo-Da-Cunha A."/>
            <person name="Egas C."/>
            <person name="Da Costa M.S."/>
        </authorList>
    </citation>
    <scope>NUCLEOTIDE SEQUENCE [LARGE SCALE GENOMIC DNA]</scope>
    <source>
        <strain evidence="8 9">SPSPC-11</strain>
    </source>
</reference>
<dbReference type="PROSITE" id="PS00136">
    <property type="entry name" value="SUBTILASE_ASP"/>
    <property type="match status" value="1"/>
</dbReference>